<dbReference type="EMBL" id="ML145274">
    <property type="protein sequence ID" value="TBU51957.1"/>
    <property type="molecule type" value="Genomic_DNA"/>
</dbReference>
<name>A0A4Q9PFL0_9APHY</name>
<dbReference type="AlphaFoldDB" id="A0A4Q9PFL0"/>
<gene>
    <name evidence="1" type="ORF">BD310DRAFT_982183</name>
</gene>
<reference evidence="1 2" key="1">
    <citation type="submission" date="2019-01" db="EMBL/GenBank/DDBJ databases">
        <title>Draft genome sequences of three monokaryotic isolates of the white-rot basidiomycete fungus Dichomitus squalens.</title>
        <authorList>
            <consortium name="DOE Joint Genome Institute"/>
            <person name="Lopez S.C."/>
            <person name="Andreopoulos B."/>
            <person name="Pangilinan J."/>
            <person name="Lipzen A."/>
            <person name="Riley R."/>
            <person name="Ahrendt S."/>
            <person name="Ng V."/>
            <person name="Barry K."/>
            <person name="Daum C."/>
            <person name="Grigoriev I.V."/>
            <person name="Hilden K.S."/>
            <person name="Makela M.R."/>
            <person name="de Vries R.P."/>
        </authorList>
    </citation>
    <scope>NUCLEOTIDE SEQUENCE [LARGE SCALE GENOMIC DNA]</scope>
    <source>
        <strain evidence="1 2">CBS 464.89</strain>
    </source>
</reference>
<evidence type="ECO:0000313" key="1">
    <source>
        <dbReference type="EMBL" id="TBU51957.1"/>
    </source>
</evidence>
<proteinExistence type="predicted"/>
<evidence type="ECO:0000313" key="2">
    <source>
        <dbReference type="Proteomes" id="UP000292082"/>
    </source>
</evidence>
<protein>
    <submittedName>
        <fullName evidence="1">Uncharacterized protein</fullName>
    </submittedName>
</protein>
<accession>A0A4Q9PFL0</accession>
<sequence>MVQIVVSYANYQIFASIFKAGHCARFNFTYNDFHKAMLEIGFEVDSSENLVAHRSDGAIGNALFSLARIGGKVQQATKVNDYIQDRWKRELSALYGWEASTSLLVD</sequence>
<keyword evidence="2" id="KW-1185">Reference proteome</keyword>
<organism evidence="1 2">
    <name type="scientific">Dichomitus squalens</name>
    <dbReference type="NCBI Taxonomy" id="114155"/>
    <lineage>
        <taxon>Eukaryota</taxon>
        <taxon>Fungi</taxon>
        <taxon>Dikarya</taxon>
        <taxon>Basidiomycota</taxon>
        <taxon>Agaricomycotina</taxon>
        <taxon>Agaricomycetes</taxon>
        <taxon>Polyporales</taxon>
        <taxon>Polyporaceae</taxon>
        <taxon>Dichomitus</taxon>
    </lineage>
</organism>
<dbReference type="Proteomes" id="UP000292082">
    <property type="component" value="Unassembled WGS sequence"/>
</dbReference>